<organism evidence="1 2">
    <name type="scientific">Holtiella tumoricola</name>
    <dbReference type="NCBI Taxonomy" id="3018743"/>
    <lineage>
        <taxon>Bacteria</taxon>
        <taxon>Bacillati</taxon>
        <taxon>Bacillota</taxon>
        <taxon>Clostridia</taxon>
        <taxon>Lachnospirales</taxon>
        <taxon>Cellulosilyticaceae</taxon>
        <taxon>Holtiella</taxon>
    </lineage>
</organism>
<sequence>MARCIYCGTEYNLSESDIIPDALTNARILNRNVCKTEHNNKFSDLFEYKIISELAFLTNSLDIKSSKSSSYPKYEATYNIAGLEYPVKLSSETQLFRGKKLRSKDGKHLMGLLSDIEDIAEDPNKVEQIDINKLEIEEKIQINTSIFYSQEMFRMVSKIAYEWYCLKNDISDKYDDFMDIINFITHGIGHPVYIIEDAGIINYFRQNTIFASHCIIGYLSQDNNVYVLLSLFGAALYKVKVCKFNPQLCKNTCMLQELTINSERKEILYGNPASLLHDVQNSFIPNKIINGITVMIPINPLDTSLQQKLFLSSIYQLMESGQVVETREPTKNSLGIIMNNIEYLMNQSIIHKKALKRFVKEHIIDSKESIILNPEGTKNRNVFMFYIVYLIGKYLEEIKDIKQINQLIEGHLGKQNSEYIINDDFSVKLKERILKDKDYSVVLTQGARLIMDW</sequence>
<accession>A0AA42DMA1</accession>
<protein>
    <submittedName>
        <fullName evidence="1">Uncharacterized protein</fullName>
    </submittedName>
</protein>
<gene>
    <name evidence="1" type="ORF">PBV87_08890</name>
</gene>
<dbReference type="RefSeq" id="WP_271011956.1">
    <property type="nucleotide sequence ID" value="NZ_JAQIFT010000040.1"/>
</dbReference>
<dbReference type="Proteomes" id="UP001169242">
    <property type="component" value="Unassembled WGS sequence"/>
</dbReference>
<evidence type="ECO:0000313" key="2">
    <source>
        <dbReference type="Proteomes" id="UP001169242"/>
    </source>
</evidence>
<name>A0AA42DMA1_9FIRM</name>
<proteinExistence type="predicted"/>
<dbReference type="AlphaFoldDB" id="A0AA42DMA1"/>
<dbReference type="EMBL" id="JAQIFT010000040">
    <property type="protein sequence ID" value="MDA3731589.1"/>
    <property type="molecule type" value="Genomic_DNA"/>
</dbReference>
<evidence type="ECO:0000313" key="1">
    <source>
        <dbReference type="EMBL" id="MDA3731589.1"/>
    </source>
</evidence>
<comment type="caution">
    <text evidence="1">The sequence shown here is derived from an EMBL/GenBank/DDBJ whole genome shotgun (WGS) entry which is preliminary data.</text>
</comment>
<keyword evidence="2" id="KW-1185">Reference proteome</keyword>
<reference evidence="1" key="1">
    <citation type="journal article" date="2023" name="Int. J. Syst. Evol. Microbiol.">
        <title>&lt;i&gt;Holtiella tumoricola&lt;/i&gt; gen. nov. sp. nov., isolated from a human clinical sample.</title>
        <authorList>
            <person name="Allen-Vercoe E."/>
            <person name="Daigneault M.C."/>
            <person name="Vancuren S.J."/>
            <person name="Cochrane K."/>
            <person name="O'Neal L.L."/>
            <person name="Sankaranarayanan K."/>
            <person name="Lawson P.A."/>
        </authorList>
    </citation>
    <scope>NUCLEOTIDE SEQUENCE</scope>
    <source>
        <strain evidence="1">CC70A</strain>
    </source>
</reference>